<proteinExistence type="inferred from homology"/>
<dbReference type="InterPro" id="IPR036649">
    <property type="entry name" value="Pyrophosphatase_sf"/>
</dbReference>
<evidence type="ECO:0000256" key="4">
    <source>
        <dbReference type="ARBA" id="ARBA00022723"/>
    </source>
</evidence>
<dbReference type="EC" id="3.6.1.1" evidence="3"/>
<dbReference type="SUPFAM" id="SSF50324">
    <property type="entry name" value="Inorganic pyrophosphatase"/>
    <property type="match status" value="1"/>
</dbReference>
<accession>A0A2P6N1A0</accession>
<protein>
    <recommendedName>
        <fullName evidence="3">inorganic diphosphatase</fullName>
        <ecNumber evidence="3">3.6.1.1</ecNumber>
    </recommendedName>
</protein>
<dbReference type="PROSITE" id="PS00387">
    <property type="entry name" value="PPASE"/>
    <property type="match status" value="1"/>
</dbReference>
<evidence type="ECO:0000313" key="7">
    <source>
        <dbReference type="EMBL" id="PRP77746.1"/>
    </source>
</evidence>
<dbReference type="GO" id="GO:0004427">
    <property type="term" value="F:inorganic diphosphate phosphatase activity"/>
    <property type="evidence" value="ECO:0007669"/>
    <property type="project" value="UniProtKB-EC"/>
</dbReference>
<dbReference type="GO" id="GO:0006796">
    <property type="term" value="P:phosphate-containing compound metabolic process"/>
    <property type="evidence" value="ECO:0007669"/>
    <property type="project" value="InterPro"/>
</dbReference>
<dbReference type="OrthoDB" id="1608002at2759"/>
<comment type="cofactor">
    <cofactor evidence="1">
        <name>Mg(2+)</name>
        <dbReference type="ChEBI" id="CHEBI:18420"/>
    </cofactor>
</comment>
<dbReference type="STRING" id="1890364.A0A2P6N1A0"/>
<evidence type="ECO:0000256" key="3">
    <source>
        <dbReference type="ARBA" id="ARBA00012146"/>
    </source>
</evidence>
<dbReference type="EMBL" id="MDYQ01000256">
    <property type="protein sequence ID" value="PRP77746.1"/>
    <property type="molecule type" value="Genomic_DNA"/>
</dbReference>
<evidence type="ECO:0000256" key="6">
    <source>
        <dbReference type="ARBA" id="ARBA00022842"/>
    </source>
</evidence>
<evidence type="ECO:0000256" key="1">
    <source>
        <dbReference type="ARBA" id="ARBA00001946"/>
    </source>
</evidence>
<dbReference type="InParanoid" id="A0A2P6N1A0"/>
<evidence type="ECO:0000313" key="8">
    <source>
        <dbReference type="Proteomes" id="UP000241769"/>
    </source>
</evidence>
<name>A0A2P6N1A0_9EUKA</name>
<gene>
    <name evidence="7" type="ORF">PROFUN_14172</name>
</gene>
<comment type="similarity">
    <text evidence="2">Belongs to the PPase family.</text>
</comment>
<keyword evidence="6" id="KW-0460">Magnesium</keyword>
<dbReference type="PANTHER" id="PTHR10286">
    <property type="entry name" value="INORGANIC PYROPHOSPHATASE"/>
    <property type="match status" value="1"/>
</dbReference>
<evidence type="ECO:0000256" key="5">
    <source>
        <dbReference type="ARBA" id="ARBA00022801"/>
    </source>
</evidence>
<reference evidence="7 8" key="1">
    <citation type="journal article" date="2018" name="Genome Biol. Evol.">
        <title>Multiple Roots of Fruiting Body Formation in Amoebozoa.</title>
        <authorList>
            <person name="Hillmann F."/>
            <person name="Forbes G."/>
            <person name="Novohradska S."/>
            <person name="Ferling I."/>
            <person name="Riege K."/>
            <person name="Groth M."/>
            <person name="Westermann M."/>
            <person name="Marz M."/>
            <person name="Spaller T."/>
            <person name="Winckler T."/>
            <person name="Schaap P."/>
            <person name="Glockner G."/>
        </authorList>
    </citation>
    <scope>NUCLEOTIDE SEQUENCE [LARGE SCALE GENOMIC DNA]</scope>
    <source>
        <strain evidence="7 8">Jena</strain>
    </source>
</reference>
<dbReference type="GO" id="GO:0000287">
    <property type="term" value="F:magnesium ion binding"/>
    <property type="evidence" value="ECO:0007669"/>
    <property type="project" value="InterPro"/>
</dbReference>
<keyword evidence="5" id="KW-0378">Hydrolase</keyword>
<comment type="caution">
    <text evidence="7">The sequence shown here is derived from an EMBL/GenBank/DDBJ whole genome shotgun (WGS) entry which is preliminary data.</text>
</comment>
<dbReference type="Pfam" id="PF00719">
    <property type="entry name" value="Pyrophosphatase"/>
    <property type="match status" value="1"/>
</dbReference>
<dbReference type="Proteomes" id="UP000241769">
    <property type="component" value="Unassembled WGS sequence"/>
</dbReference>
<keyword evidence="8" id="KW-1185">Reference proteome</keyword>
<evidence type="ECO:0000256" key="2">
    <source>
        <dbReference type="ARBA" id="ARBA00006220"/>
    </source>
</evidence>
<dbReference type="Gene3D" id="3.90.80.10">
    <property type="entry name" value="Inorganic pyrophosphatase"/>
    <property type="match status" value="1"/>
</dbReference>
<dbReference type="AlphaFoldDB" id="A0A2P6N1A0"/>
<organism evidence="7 8">
    <name type="scientific">Planoprotostelium fungivorum</name>
    <dbReference type="NCBI Taxonomy" id="1890364"/>
    <lineage>
        <taxon>Eukaryota</taxon>
        <taxon>Amoebozoa</taxon>
        <taxon>Evosea</taxon>
        <taxon>Variosea</taxon>
        <taxon>Cavosteliida</taxon>
        <taxon>Cavosteliaceae</taxon>
        <taxon>Planoprotostelium</taxon>
    </lineage>
</organism>
<dbReference type="InterPro" id="IPR008162">
    <property type="entry name" value="Pyrophosphatase"/>
</dbReference>
<keyword evidence="4" id="KW-0479">Metal-binding</keyword>
<dbReference type="CDD" id="cd00412">
    <property type="entry name" value="pyrophosphatase"/>
    <property type="match status" value="1"/>
</dbReference>
<sequence length="1218" mass="140957">MCVHLRRVNTGAQGPESAATDASIHFDLGAHQNSPHRHSIMSYSYKQVGQPETLEYRVFLHKDGVPVSPFHDVPLHAGQGVFNMLVEIPRGTQPKLEISKEEYLNPIKQDVKNGKLRNVAYKYPFNYGAFPQTWENPSFVHPDTQAKGDNDPVDVVDISESLGKTGEIRQVKVLGTYAMIDEGETDWKIVVIEVNDPNASKINEHSDIEKVLPGKLKEVFEFLRDYKVPDGKPQNTFAFNNELKDKAFALQVVEETYHEWKDLISGKITGKISLQNTQVTDSPFKRVIVTLNVCSTYLDPLRSSSVVREKKQEQGGCWAFRACGPVCFSDGEGHACGCVSYHKPREVYLWPCPHHYVSYSTGPVAAVNICEVANNRQDDMHHEQKMEEFLGWDVVRHIFSILFRDLYNSDSADNQQALQAFGVCQQVSRRWREECQPWFDPIRLEYRPFWNTYNRCNHPVHRKFLQRLSAYRPPFDNGFLGLLRANATGEIEQDKFVLELLENILDTSPDLLGSRSDERDRRFFANIIIHRGNIQDVRQFMSSTSPLPLAVWFQLTVSADSQEVLAHLLEENDRKLLHWHISDELRRMILHSKCSIHPSWLIAAIDERDIEMIRTIVPRTKLIGHIFQQFLAFSHHNEFIIRLPGLCERKCRGNSIEWKDLMQWECVEPLIREGYTGPCHEKFLLEAVKMNRADLVDIVLRQKHFYSRGETTETVLTAIRSASADIIDTICRSVQIDLSFDREQLQEAMRQCHPELLELVDVGVHIHWPEDAPQMDELIGRKAMMEITLATIRGVRSAVTDPYRSESHKRVLRDYATFRLVCRRWARELEIQLGLSYLTTEPFYITYQNCDHPGHRNFLLRILRQPNVTFERDVYEHMRWTKPSRERDLFNAEWMWDIIRGHLTTSTIPSHLCLSFAQSIIHIEELQLLREILAAKFDFLSERKWMKLALVSVKMITYLAERYSEHLEEVFHVGGQDEAYLDSVLVLARRYPALRRRPVCFEFVNCKDERWMKDIITPVIQQNVRGMNSDMREKVLSPEVLSLCHSFYYFFTAIEADFHDLAVQIAPHLQLSVELLVSLLTPPRRIRSASSDVIVLTKNFSLLDIADWGCIDLLGSIIKEGAKTEFNNSILHAVVRSGRIDLLRLMERKMWFSSGEKNEALLEAIRGRKEEVVEILCRSKKINLSVNREELVQAALSQEKERIIESRKTMNNIATHTT</sequence>
<dbReference type="GO" id="GO:0005737">
    <property type="term" value="C:cytoplasm"/>
    <property type="evidence" value="ECO:0007669"/>
    <property type="project" value="InterPro"/>
</dbReference>